<gene>
    <name evidence="11" type="ORF">V3328_10995</name>
</gene>
<sequence>MIRTLLFWLRRVERGVAASLLLSIFVLVFIATAGRYFGHPVIWAIEVTQAMFVWLCLLAADVTLQNYGHFSVPAIADLLSKRARRLLETFNGLVVMALLGFLAWHGLRFAEMKSLRPLPMTGISEGLATAALPVGFALMFITLLEQTILRWTAHGSEETHRSRDVM</sequence>
<keyword evidence="2 9" id="KW-0813">Transport</keyword>
<keyword evidence="7 9" id="KW-0472">Membrane</keyword>
<proteinExistence type="inferred from homology"/>
<dbReference type="GO" id="GO:0015740">
    <property type="term" value="P:C4-dicarboxylate transport"/>
    <property type="evidence" value="ECO:0007669"/>
    <property type="project" value="TreeGrafter"/>
</dbReference>
<name>A0AAW9RNX5_9HYPH</name>
<dbReference type="RefSeq" id="WP_340329702.1">
    <property type="nucleotide sequence ID" value="NZ_JAZHOF010000004.1"/>
</dbReference>
<comment type="function">
    <text evidence="9">Part of the tripartite ATP-independent periplasmic (TRAP) transport system.</text>
</comment>
<feature type="transmembrane region" description="Helical" evidence="9">
    <location>
        <begin position="12"/>
        <end position="34"/>
    </location>
</feature>
<evidence type="ECO:0000256" key="8">
    <source>
        <dbReference type="ARBA" id="ARBA00038436"/>
    </source>
</evidence>
<evidence type="ECO:0000256" key="2">
    <source>
        <dbReference type="ARBA" id="ARBA00022448"/>
    </source>
</evidence>
<evidence type="ECO:0000313" key="12">
    <source>
        <dbReference type="Proteomes" id="UP001378188"/>
    </source>
</evidence>
<comment type="subcellular location">
    <subcellularLocation>
        <location evidence="1 9">Cell inner membrane</location>
        <topology evidence="1 9">Multi-pass membrane protein</topology>
    </subcellularLocation>
</comment>
<evidence type="ECO:0000256" key="7">
    <source>
        <dbReference type="ARBA" id="ARBA00023136"/>
    </source>
</evidence>
<protein>
    <recommendedName>
        <fullName evidence="9">TRAP transporter small permease protein</fullName>
    </recommendedName>
</protein>
<evidence type="ECO:0000256" key="1">
    <source>
        <dbReference type="ARBA" id="ARBA00004429"/>
    </source>
</evidence>
<feature type="domain" description="Tripartite ATP-independent periplasmic transporters DctQ component" evidence="10">
    <location>
        <begin position="24"/>
        <end position="151"/>
    </location>
</feature>
<reference evidence="11 12" key="1">
    <citation type="submission" date="2024-02" db="EMBL/GenBank/DDBJ databases">
        <title>Genome analysis and characterization of Microbaculum marinisediminis sp. nov., isolated from marine sediment.</title>
        <authorList>
            <person name="Du Z.-J."/>
            <person name="Ye Y.-Q."/>
            <person name="Zhang Z.-R."/>
            <person name="Yuan S.-M."/>
            <person name="Zhang X.-Y."/>
        </authorList>
    </citation>
    <scope>NUCLEOTIDE SEQUENCE [LARGE SCALE GENOMIC DNA]</scope>
    <source>
        <strain evidence="11 12">SDUM1044001</strain>
    </source>
</reference>
<keyword evidence="12" id="KW-1185">Reference proteome</keyword>
<organism evidence="11 12">
    <name type="scientific">Microbaculum marinum</name>
    <dbReference type="NCBI Taxonomy" id="1764581"/>
    <lineage>
        <taxon>Bacteria</taxon>
        <taxon>Pseudomonadati</taxon>
        <taxon>Pseudomonadota</taxon>
        <taxon>Alphaproteobacteria</taxon>
        <taxon>Hyphomicrobiales</taxon>
        <taxon>Tepidamorphaceae</taxon>
        <taxon>Microbaculum</taxon>
    </lineage>
</organism>
<keyword evidence="6 9" id="KW-1133">Transmembrane helix</keyword>
<dbReference type="InterPro" id="IPR007387">
    <property type="entry name" value="TRAP_DctQ"/>
</dbReference>
<dbReference type="GO" id="GO:0022857">
    <property type="term" value="F:transmembrane transporter activity"/>
    <property type="evidence" value="ECO:0007669"/>
    <property type="project" value="UniProtKB-UniRule"/>
</dbReference>
<dbReference type="PANTHER" id="PTHR35011">
    <property type="entry name" value="2,3-DIKETO-L-GULONATE TRAP TRANSPORTER SMALL PERMEASE PROTEIN YIAM"/>
    <property type="match status" value="1"/>
</dbReference>
<evidence type="ECO:0000256" key="5">
    <source>
        <dbReference type="ARBA" id="ARBA00022692"/>
    </source>
</evidence>
<dbReference type="PANTHER" id="PTHR35011:SF2">
    <property type="entry name" value="2,3-DIKETO-L-GULONATE TRAP TRANSPORTER SMALL PERMEASE PROTEIN YIAM"/>
    <property type="match status" value="1"/>
</dbReference>
<accession>A0AAW9RNX5</accession>
<dbReference type="EMBL" id="JAZHOF010000004">
    <property type="protein sequence ID" value="MEJ8572003.1"/>
    <property type="molecule type" value="Genomic_DNA"/>
</dbReference>
<keyword evidence="3" id="KW-1003">Cell membrane</keyword>
<keyword evidence="4 9" id="KW-0997">Cell inner membrane</keyword>
<dbReference type="Proteomes" id="UP001378188">
    <property type="component" value="Unassembled WGS sequence"/>
</dbReference>
<evidence type="ECO:0000259" key="10">
    <source>
        <dbReference type="Pfam" id="PF04290"/>
    </source>
</evidence>
<evidence type="ECO:0000256" key="3">
    <source>
        <dbReference type="ARBA" id="ARBA00022475"/>
    </source>
</evidence>
<evidence type="ECO:0000256" key="6">
    <source>
        <dbReference type="ARBA" id="ARBA00022989"/>
    </source>
</evidence>
<feature type="transmembrane region" description="Helical" evidence="9">
    <location>
        <begin position="40"/>
        <end position="64"/>
    </location>
</feature>
<keyword evidence="5 9" id="KW-0812">Transmembrane</keyword>
<dbReference type="GO" id="GO:0005886">
    <property type="term" value="C:plasma membrane"/>
    <property type="evidence" value="ECO:0007669"/>
    <property type="project" value="UniProtKB-SubCell"/>
</dbReference>
<comment type="subunit">
    <text evidence="9">The complex comprises the extracytoplasmic solute receptor protein and the two transmembrane proteins.</text>
</comment>
<comment type="similarity">
    <text evidence="8 9">Belongs to the TRAP transporter small permease family.</text>
</comment>
<evidence type="ECO:0000256" key="9">
    <source>
        <dbReference type="RuleBase" id="RU369079"/>
    </source>
</evidence>
<feature type="transmembrane region" description="Helical" evidence="9">
    <location>
        <begin position="85"/>
        <end position="107"/>
    </location>
</feature>
<evidence type="ECO:0000256" key="4">
    <source>
        <dbReference type="ARBA" id="ARBA00022519"/>
    </source>
</evidence>
<dbReference type="InterPro" id="IPR055348">
    <property type="entry name" value="DctQ"/>
</dbReference>
<dbReference type="AlphaFoldDB" id="A0AAW9RNX5"/>
<evidence type="ECO:0000313" key="11">
    <source>
        <dbReference type="EMBL" id="MEJ8572003.1"/>
    </source>
</evidence>
<dbReference type="Pfam" id="PF04290">
    <property type="entry name" value="DctQ"/>
    <property type="match status" value="1"/>
</dbReference>
<comment type="caution">
    <text evidence="11">The sequence shown here is derived from an EMBL/GenBank/DDBJ whole genome shotgun (WGS) entry which is preliminary data.</text>
</comment>
<feature type="transmembrane region" description="Helical" evidence="9">
    <location>
        <begin position="127"/>
        <end position="144"/>
    </location>
</feature>